<dbReference type="NCBIfam" id="TIGR02350">
    <property type="entry name" value="prok_dnaK"/>
    <property type="match status" value="1"/>
</dbReference>
<dbReference type="Proteomes" id="UP001165363">
    <property type="component" value="Unassembled WGS sequence"/>
</dbReference>
<dbReference type="InterPro" id="IPR013126">
    <property type="entry name" value="Hsp_70_fam"/>
</dbReference>
<dbReference type="InterPro" id="IPR018181">
    <property type="entry name" value="Heat_shock_70_CS"/>
</dbReference>
<comment type="caution">
    <text evidence="11">The sequence shown here is derived from an EMBL/GenBank/DDBJ whole genome shotgun (WGS) entry which is preliminary data.</text>
</comment>
<dbReference type="NCBIfam" id="NF001413">
    <property type="entry name" value="PRK00290.1"/>
    <property type="match status" value="1"/>
</dbReference>
<evidence type="ECO:0000256" key="4">
    <source>
        <dbReference type="ARBA" id="ARBA00022741"/>
    </source>
</evidence>
<feature type="region of interest" description="Disordered" evidence="10">
    <location>
        <begin position="602"/>
        <end position="644"/>
    </location>
</feature>
<evidence type="ECO:0000313" key="12">
    <source>
        <dbReference type="Proteomes" id="UP001165363"/>
    </source>
</evidence>
<organism evidence="11 12">
    <name type="scientific">Sphingomonas alba</name>
    <dbReference type="NCBI Taxonomy" id="2908208"/>
    <lineage>
        <taxon>Bacteria</taxon>
        <taxon>Pseudomonadati</taxon>
        <taxon>Pseudomonadota</taxon>
        <taxon>Alphaproteobacteria</taxon>
        <taxon>Sphingomonadales</taxon>
        <taxon>Sphingomonadaceae</taxon>
        <taxon>Sphingomonas</taxon>
    </lineage>
</organism>
<comment type="function">
    <text evidence="7">Acts as a chaperone.</text>
</comment>
<dbReference type="HAMAP" id="MF_00332">
    <property type="entry name" value="DnaK"/>
    <property type="match status" value="1"/>
</dbReference>
<feature type="coiled-coil region" evidence="9">
    <location>
        <begin position="247"/>
        <end position="274"/>
    </location>
</feature>
<proteinExistence type="evidence at transcript level"/>
<dbReference type="RefSeq" id="WP_249847015.1">
    <property type="nucleotide sequence ID" value="NZ_JAMGBD010000001.1"/>
</dbReference>
<dbReference type="InterPro" id="IPR012725">
    <property type="entry name" value="Chaperone_DnaK"/>
</dbReference>
<dbReference type="Gene3D" id="3.90.640.10">
    <property type="entry name" value="Actin, Chain A, domain 4"/>
    <property type="match status" value="1"/>
</dbReference>
<reference evidence="11" key="1">
    <citation type="submission" date="2022-05" db="EMBL/GenBank/DDBJ databases">
        <authorList>
            <person name="Jo J.-H."/>
            <person name="Im W.-T."/>
        </authorList>
    </citation>
    <scope>NUCLEOTIDE SEQUENCE</scope>
    <source>
        <strain evidence="11">SE158</strain>
    </source>
</reference>
<dbReference type="InterPro" id="IPR029048">
    <property type="entry name" value="HSP70_C_sf"/>
</dbReference>
<dbReference type="Gene3D" id="1.20.1270.10">
    <property type="match status" value="1"/>
</dbReference>
<dbReference type="InterPro" id="IPR043129">
    <property type="entry name" value="ATPase_NBD"/>
</dbReference>
<gene>
    <name evidence="7 11" type="primary">dnaK</name>
    <name evidence="11" type="ORF">LZ536_04015</name>
</gene>
<feature type="compositionally biased region" description="Acidic residues" evidence="10">
    <location>
        <begin position="626"/>
        <end position="644"/>
    </location>
</feature>
<protein>
    <recommendedName>
        <fullName evidence="2 7">Chaperone protein DnaK</fullName>
    </recommendedName>
    <alternativeName>
        <fullName evidence="7">HSP70</fullName>
    </alternativeName>
    <alternativeName>
        <fullName evidence="7">Heat shock 70 kDa protein</fullName>
    </alternativeName>
    <alternativeName>
        <fullName evidence="7">Heat shock protein 70</fullName>
    </alternativeName>
</protein>
<keyword evidence="5 7" id="KW-0067">ATP-binding</keyword>
<dbReference type="InterPro" id="IPR029047">
    <property type="entry name" value="HSP70_peptide-bd_sf"/>
</dbReference>
<dbReference type="Gene3D" id="2.60.34.10">
    <property type="entry name" value="Substrate Binding Domain Of DNAk, Chain A, domain 1"/>
    <property type="match status" value="1"/>
</dbReference>
<evidence type="ECO:0000313" key="11">
    <source>
        <dbReference type="EMBL" id="MCL6683071.1"/>
    </source>
</evidence>
<dbReference type="PRINTS" id="PR00301">
    <property type="entry name" value="HEATSHOCK70"/>
</dbReference>
<comment type="similarity">
    <text evidence="1 7 8">Belongs to the heat shock protein 70 family.</text>
</comment>
<evidence type="ECO:0000256" key="5">
    <source>
        <dbReference type="ARBA" id="ARBA00022840"/>
    </source>
</evidence>
<evidence type="ECO:0000256" key="8">
    <source>
        <dbReference type="RuleBase" id="RU003322"/>
    </source>
</evidence>
<feature type="modified residue" description="Phosphothreonine; by autocatalysis" evidence="7">
    <location>
        <position position="198"/>
    </location>
</feature>
<evidence type="ECO:0000256" key="7">
    <source>
        <dbReference type="HAMAP-Rule" id="MF_00332"/>
    </source>
</evidence>
<keyword evidence="4 7" id="KW-0547">Nucleotide-binding</keyword>
<evidence type="ECO:0000256" key="10">
    <source>
        <dbReference type="SAM" id="MobiDB-lite"/>
    </source>
</evidence>
<name>A0ABT0RKA6_9SPHN</name>
<keyword evidence="7" id="KW-0143">Chaperone</keyword>
<sequence length="644" mass="69111">MAKVIGIDLGTTNSCVAVMEGGKPKVIENSEGARTTPSVTAFTKDGERLIGQPAKRQAVTNPDNTIFAVKRLIGRRFDDPITKKDTELVPYKIVKGSNGDAWVQAGGKDYSPSQVSAFILQKMKETAEAYLGENVTQAVITVPAYFNDAQRQATKDAGQIAGLEVLRIINEPTAAALAYGLEKEEGKTIVVYDLGGGTFDVSILEIGDGVFEVKSTNGDTFLGGEDFDAKIVEYLADKFKAKEGIDLRTDRLALQRLKEAAEKAKIELSSAATTEINQPFITARMEGGATTPLHLVETITRADLEKLVQPLIDRTLDPCKKALKDAGIDPKDIADVVLVGGMTRMPRVREVVKDFFGREPHTGVNPDEVVAMGAAIQAGVLQGDVKDVLLLDVTPLSLGIETLGGVFTRMIDRNTTIPTKKSQTFSTADDNQNAVTIRVFQGEREMASDNKALGQFDLVGIPPAPRGVPQIEVTFDIDANGIVHVTAKDKGTGKEQQIRIQASGGLSDSDIEKMVSEAEQFAEDDKKRREAAEAKNQAESLIHSTEQQLKEHGDKVSAEVKSEIEAALAEAKTAVESGDPAAMTEKTNALAQAAMKLGQAMYEQQQAQAQPEAGAEGTDETASASADEDVVDAEFSEVDEDKKG</sequence>
<evidence type="ECO:0000256" key="1">
    <source>
        <dbReference type="ARBA" id="ARBA00007381"/>
    </source>
</evidence>
<dbReference type="PROSITE" id="PS00297">
    <property type="entry name" value="HSP70_1"/>
    <property type="match status" value="1"/>
</dbReference>
<dbReference type="PANTHER" id="PTHR19375">
    <property type="entry name" value="HEAT SHOCK PROTEIN 70KDA"/>
    <property type="match status" value="1"/>
</dbReference>
<feature type="compositionally biased region" description="Basic and acidic residues" evidence="10">
    <location>
        <begin position="523"/>
        <end position="533"/>
    </location>
</feature>
<dbReference type="SUPFAM" id="SSF100920">
    <property type="entry name" value="Heat shock protein 70kD (HSP70), peptide-binding domain"/>
    <property type="match status" value="1"/>
</dbReference>
<dbReference type="Gene3D" id="3.30.420.40">
    <property type="match status" value="2"/>
</dbReference>
<feature type="compositionally biased region" description="Polar residues" evidence="10">
    <location>
        <begin position="537"/>
        <end position="547"/>
    </location>
</feature>
<dbReference type="SUPFAM" id="SSF100934">
    <property type="entry name" value="Heat shock protein 70kD (HSP70), C-terminal subdomain"/>
    <property type="match status" value="1"/>
</dbReference>
<dbReference type="PROSITE" id="PS01036">
    <property type="entry name" value="HSP70_3"/>
    <property type="match status" value="1"/>
</dbReference>
<evidence type="ECO:0000256" key="9">
    <source>
        <dbReference type="SAM" id="Coils"/>
    </source>
</evidence>
<accession>A0ABT0RKA6</accession>
<feature type="compositionally biased region" description="Low complexity" evidence="10">
    <location>
        <begin position="602"/>
        <end position="616"/>
    </location>
</feature>
<evidence type="ECO:0000256" key="2">
    <source>
        <dbReference type="ARBA" id="ARBA00014415"/>
    </source>
</evidence>
<feature type="compositionally biased region" description="Basic and acidic residues" evidence="10">
    <location>
        <begin position="548"/>
        <end position="558"/>
    </location>
</feature>
<evidence type="ECO:0000256" key="6">
    <source>
        <dbReference type="ARBA" id="ARBA00023016"/>
    </source>
</evidence>
<dbReference type="EMBL" id="JAMGBD010000001">
    <property type="protein sequence ID" value="MCL6683071.1"/>
    <property type="molecule type" value="Genomic_DNA"/>
</dbReference>
<dbReference type="PROSITE" id="PS00329">
    <property type="entry name" value="HSP70_2"/>
    <property type="match status" value="1"/>
</dbReference>
<keyword evidence="3 7" id="KW-0597">Phosphoprotein</keyword>
<feature type="region of interest" description="Disordered" evidence="10">
    <location>
        <begin position="520"/>
        <end position="558"/>
    </location>
</feature>
<keyword evidence="6 7" id="KW-0346">Stress response</keyword>
<keyword evidence="9" id="KW-0175">Coiled coil</keyword>
<evidence type="ECO:0000256" key="3">
    <source>
        <dbReference type="ARBA" id="ARBA00022553"/>
    </source>
</evidence>
<dbReference type="CDD" id="cd10234">
    <property type="entry name" value="ASKHA_NBD_HSP70_DnaK-like"/>
    <property type="match status" value="1"/>
</dbReference>
<keyword evidence="12" id="KW-1185">Reference proteome</keyword>
<dbReference type="SUPFAM" id="SSF53067">
    <property type="entry name" value="Actin-like ATPase domain"/>
    <property type="match status" value="2"/>
</dbReference>
<dbReference type="Pfam" id="PF00012">
    <property type="entry name" value="HSP70"/>
    <property type="match status" value="1"/>
</dbReference>
<dbReference type="NCBIfam" id="NF003520">
    <property type="entry name" value="PRK05183.1"/>
    <property type="match status" value="1"/>
</dbReference>
<comment type="induction">
    <text evidence="7">By stress conditions e.g. heat shock.</text>
</comment>